<dbReference type="GO" id="GO:0044284">
    <property type="term" value="C:mitochondrial crista junction"/>
    <property type="evidence" value="ECO:0007669"/>
    <property type="project" value="InterPro"/>
</dbReference>
<evidence type="ECO:0000256" key="6">
    <source>
        <dbReference type="ARBA" id="ARBA00022989"/>
    </source>
</evidence>
<evidence type="ECO:0000313" key="12">
    <source>
        <dbReference type="EMBL" id="KAJ5307268.1"/>
    </source>
</evidence>
<evidence type="ECO:0000256" key="11">
    <source>
        <dbReference type="RuleBase" id="RU363010"/>
    </source>
</evidence>
<reference evidence="12" key="1">
    <citation type="submission" date="2022-12" db="EMBL/GenBank/DDBJ databases">
        <authorList>
            <person name="Petersen C."/>
        </authorList>
    </citation>
    <scope>NUCLEOTIDE SEQUENCE</scope>
    <source>
        <strain evidence="12">IBT 21472</strain>
    </source>
</reference>
<dbReference type="GO" id="GO:0042407">
    <property type="term" value="P:cristae formation"/>
    <property type="evidence" value="ECO:0007669"/>
    <property type="project" value="InterPro"/>
</dbReference>
<comment type="function">
    <text evidence="1 11">Component of the MICOS complex, a large protein complex of the mitochondrial inner membrane that plays crucial roles in the maintenance of crista junctions, inner membrane architecture, and formation of contact sites to the outer membrane.</text>
</comment>
<evidence type="ECO:0000256" key="3">
    <source>
        <dbReference type="ARBA" id="ARBA00009188"/>
    </source>
</evidence>
<evidence type="ECO:0000313" key="13">
    <source>
        <dbReference type="Proteomes" id="UP001147746"/>
    </source>
</evidence>
<sequence length="124" mass="14708">MGFITGFFSGFALTTSLLYITLQVHKETRLEQRKIIREQVDRINYLAASSGAYDRRFEPLYTPRRLEDRAARRSEESDMKEVLKHRWNKEVEKLARKAHETRWEDVTDTATEGWKAAVKFIKRD</sequence>
<evidence type="ECO:0000256" key="4">
    <source>
        <dbReference type="ARBA" id="ARBA00018170"/>
    </source>
</evidence>
<dbReference type="OrthoDB" id="4037694at2759"/>
<keyword evidence="7 11" id="KW-0496">Mitochondrion</keyword>
<accession>A0A9W9GXE2</accession>
<comment type="subcellular location">
    <subcellularLocation>
        <location evidence="2">Membrane</location>
    </subcellularLocation>
    <subcellularLocation>
        <location evidence="11">Mitochondrion inner membrane</location>
        <topology evidence="11">Single-pass membrane protein</topology>
    </subcellularLocation>
</comment>
<dbReference type="Pfam" id="PF17050">
    <property type="entry name" value="AIM5"/>
    <property type="match status" value="1"/>
</dbReference>
<evidence type="ECO:0000256" key="8">
    <source>
        <dbReference type="ARBA" id="ARBA00023136"/>
    </source>
</evidence>
<name>A0A9W9GXE2_9EURO</name>
<evidence type="ECO:0000256" key="10">
    <source>
        <dbReference type="ARBA" id="ARBA00032985"/>
    </source>
</evidence>
<reference evidence="12" key="2">
    <citation type="journal article" date="2023" name="IMA Fungus">
        <title>Comparative genomic study of the Penicillium genus elucidates a diverse pangenome and 15 lateral gene transfer events.</title>
        <authorList>
            <person name="Petersen C."/>
            <person name="Sorensen T."/>
            <person name="Nielsen M.R."/>
            <person name="Sondergaard T.E."/>
            <person name="Sorensen J.L."/>
            <person name="Fitzpatrick D.A."/>
            <person name="Frisvad J.C."/>
            <person name="Nielsen K.L."/>
        </authorList>
    </citation>
    <scope>NUCLEOTIDE SEQUENCE</scope>
    <source>
        <strain evidence="12">IBT 21472</strain>
    </source>
</reference>
<dbReference type="InterPro" id="IPR031463">
    <property type="entry name" value="Mic12"/>
</dbReference>
<evidence type="ECO:0000256" key="5">
    <source>
        <dbReference type="ARBA" id="ARBA00022692"/>
    </source>
</evidence>
<dbReference type="Proteomes" id="UP001147746">
    <property type="component" value="Unassembled WGS sequence"/>
</dbReference>
<keyword evidence="11" id="KW-0999">Mitochondrion inner membrane</keyword>
<keyword evidence="13" id="KW-1185">Reference proteome</keyword>
<comment type="similarity">
    <text evidence="3 11">Belongs to the MICOS complex subunit Mic12 family.</text>
</comment>
<dbReference type="EMBL" id="JAPZBO010000008">
    <property type="protein sequence ID" value="KAJ5307268.1"/>
    <property type="molecule type" value="Genomic_DNA"/>
</dbReference>
<evidence type="ECO:0000256" key="2">
    <source>
        <dbReference type="ARBA" id="ARBA00004370"/>
    </source>
</evidence>
<comment type="caution">
    <text evidence="12">The sequence shown here is derived from an EMBL/GenBank/DDBJ whole genome shotgun (WGS) entry which is preliminary data.</text>
</comment>
<dbReference type="AlphaFoldDB" id="A0A9W9GXE2"/>
<gene>
    <name evidence="12" type="ORF">N7476_007924</name>
</gene>
<comment type="subunit">
    <text evidence="11">Component of the mitochondrial contact site and cristae organizing system (MICOS) complex.</text>
</comment>
<evidence type="ECO:0000256" key="7">
    <source>
        <dbReference type="ARBA" id="ARBA00023128"/>
    </source>
</evidence>
<proteinExistence type="inferred from homology"/>
<organism evidence="12 13">
    <name type="scientific">Penicillium atrosanguineum</name>
    <dbReference type="NCBI Taxonomy" id="1132637"/>
    <lineage>
        <taxon>Eukaryota</taxon>
        <taxon>Fungi</taxon>
        <taxon>Dikarya</taxon>
        <taxon>Ascomycota</taxon>
        <taxon>Pezizomycotina</taxon>
        <taxon>Eurotiomycetes</taxon>
        <taxon>Eurotiomycetidae</taxon>
        <taxon>Eurotiales</taxon>
        <taxon>Aspergillaceae</taxon>
        <taxon>Penicillium</taxon>
    </lineage>
</organism>
<keyword evidence="6" id="KW-1133">Transmembrane helix</keyword>
<evidence type="ECO:0000256" key="9">
    <source>
        <dbReference type="ARBA" id="ARBA00032159"/>
    </source>
</evidence>
<keyword evidence="5" id="KW-0812">Transmembrane</keyword>
<keyword evidence="8" id="KW-0472">Membrane</keyword>
<dbReference type="GO" id="GO:0061617">
    <property type="term" value="C:MICOS complex"/>
    <property type="evidence" value="ECO:0007669"/>
    <property type="project" value="UniProtKB-UniRule"/>
</dbReference>
<protein>
    <recommendedName>
        <fullName evidence="4 11">MICOS complex subunit MIC12</fullName>
    </recommendedName>
    <alternativeName>
        <fullName evidence="10 11">Altered inheritance of mitochondria protein 5, mitochondrial</fullName>
    </alternativeName>
    <alternativeName>
        <fullName evidence="9 11">Found in mitochondrial proteome protein 51</fullName>
    </alternativeName>
</protein>
<evidence type="ECO:0000256" key="1">
    <source>
        <dbReference type="ARBA" id="ARBA00002689"/>
    </source>
</evidence>